<keyword evidence="2 3" id="KW-0802">TPR repeat</keyword>
<evidence type="ECO:0000256" key="2">
    <source>
        <dbReference type="ARBA" id="ARBA00022803"/>
    </source>
</evidence>
<reference evidence="6" key="1">
    <citation type="submission" date="2025-08" db="UniProtKB">
        <authorList>
            <consortium name="RefSeq"/>
        </authorList>
    </citation>
    <scope>IDENTIFICATION</scope>
</reference>
<dbReference type="Gene3D" id="1.25.40.10">
    <property type="entry name" value="Tetratricopeptide repeat domain"/>
    <property type="match status" value="5"/>
</dbReference>
<keyword evidence="4" id="KW-0472">Membrane</keyword>
<keyword evidence="5" id="KW-1185">Reference proteome</keyword>
<dbReference type="SMART" id="SM00028">
    <property type="entry name" value="TPR"/>
    <property type="match status" value="8"/>
</dbReference>
<protein>
    <submittedName>
        <fullName evidence="6">Tetratricopeptide repeat protein 37</fullName>
    </submittedName>
</protein>
<evidence type="ECO:0000256" key="3">
    <source>
        <dbReference type="PROSITE-ProRule" id="PRU00339"/>
    </source>
</evidence>
<evidence type="ECO:0000313" key="5">
    <source>
        <dbReference type="Proteomes" id="UP000835206"/>
    </source>
</evidence>
<dbReference type="GO" id="GO:0055087">
    <property type="term" value="C:Ski complex"/>
    <property type="evidence" value="ECO:0007669"/>
    <property type="project" value="InterPro"/>
</dbReference>
<dbReference type="KEGG" id="bter:100649699"/>
<keyword evidence="4" id="KW-1133">Transmembrane helix</keyword>
<dbReference type="PANTHER" id="PTHR15704">
    <property type="entry name" value="SUPERKILLER 3 PROTEIN-RELATED"/>
    <property type="match status" value="1"/>
</dbReference>
<feature type="repeat" description="TPR" evidence="3">
    <location>
        <begin position="549"/>
        <end position="582"/>
    </location>
</feature>
<dbReference type="PANTHER" id="PTHR15704:SF7">
    <property type="entry name" value="SUPERKILLER COMPLEX PROTEIN 3"/>
    <property type="match status" value="1"/>
</dbReference>
<dbReference type="OrthoDB" id="421075at2759"/>
<dbReference type="GO" id="GO:0006401">
    <property type="term" value="P:RNA catabolic process"/>
    <property type="evidence" value="ECO:0007669"/>
    <property type="project" value="InterPro"/>
</dbReference>
<keyword evidence="4" id="KW-0812">Transmembrane</keyword>
<dbReference type="InterPro" id="IPR019734">
    <property type="entry name" value="TPR_rpt"/>
</dbReference>
<dbReference type="RefSeq" id="XP_048265666.1">
    <property type="nucleotide sequence ID" value="XM_048409709.1"/>
</dbReference>
<evidence type="ECO:0000256" key="1">
    <source>
        <dbReference type="ARBA" id="ARBA00022737"/>
    </source>
</evidence>
<dbReference type="Proteomes" id="UP000835206">
    <property type="component" value="Chromosome 10"/>
</dbReference>
<gene>
    <name evidence="6" type="primary">LOC100649699</name>
</gene>
<dbReference type="InterPro" id="IPR039226">
    <property type="entry name" value="Ski3/TTC37"/>
</dbReference>
<feature type="repeat" description="TPR" evidence="3">
    <location>
        <begin position="844"/>
        <end position="877"/>
    </location>
</feature>
<dbReference type="PROSITE" id="PS50005">
    <property type="entry name" value="TPR"/>
    <property type="match status" value="3"/>
</dbReference>
<name>A0A9C6WB46_BOMTE</name>
<evidence type="ECO:0000313" key="6">
    <source>
        <dbReference type="RefSeq" id="XP_048265666.1"/>
    </source>
</evidence>
<dbReference type="GeneID" id="100649699"/>
<organism evidence="5 6">
    <name type="scientific">Bombus terrestris</name>
    <name type="common">Buff-tailed bumblebee</name>
    <name type="synonym">Apis terrestris</name>
    <dbReference type="NCBI Taxonomy" id="30195"/>
    <lineage>
        <taxon>Eukaryota</taxon>
        <taxon>Metazoa</taxon>
        <taxon>Ecdysozoa</taxon>
        <taxon>Arthropoda</taxon>
        <taxon>Hexapoda</taxon>
        <taxon>Insecta</taxon>
        <taxon>Pterygota</taxon>
        <taxon>Neoptera</taxon>
        <taxon>Endopterygota</taxon>
        <taxon>Hymenoptera</taxon>
        <taxon>Apocrita</taxon>
        <taxon>Aculeata</taxon>
        <taxon>Apoidea</taxon>
        <taxon>Anthophila</taxon>
        <taxon>Apidae</taxon>
        <taxon>Bombus</taxon>
        <taxon>Bombus</taxon>
    </lineage>
</organism>
<sequence>MSNEIKKALKAARDTFKEKKYVDVIKKCNKILMKDQNNYNALMLLAAAMKEVDEYNPQVPLILQKGIKIQADNPLAWYGLVSYYEKKLDDNECYNQLLLAYCKLLEIESDSKFTNIMSRISKLFTQLKDVATITQCIEHLIELRKNLDDNKIKVIDKTLGWLLLDNFCNLNKYQNLLESIFKSTINDLDATDQQNFYTKYLKILYDKDELVDLVKEAINMHQRFPQDIIPLEYICLAYSERNILDENFTDVGITQFYEGCLKLNKECEAAKIAKVLDLAKSGNLIIARDILKDILVSTPRSVRGWMALSQINMKLYCWEDAEVAAKRVLDMKKYKIKNKLLYKMKETLVEAMSLTNDKSKWETAFRMCEQIHRDTSARLDLIRVHLSILLHQPDVEILLNNLESKDETRTHTNILRALYLKQNKQYDEAVNILDSAVRKSGLAQTSQAWLLLGTIYWEMAEYNYSLMAFLNGIKADRFNWKCLVYLGQYYRDYGNDMERSRRCYQTALQINPNSEEAGIGLSTAYRLLKNRDANIKLLQMLTAQDSGPRWAWLQLGLQYLDQGNAEQAIKAFQYVIRADPSDSHCWESLADAYFIRGAHTSALKSYQRVLELCPKLLYPMIQLAYIKLIIGQYNEAKKDFEQILINKSCYIPALKGLAETCLALAKDYTAKQLLGRVNDYLQQAMDSLTVAIKERKDISCLWKLLGDVCYRVAMLPDKYSHLKVSSILIKYENVEHIVLLKRIDMFSLSARCYCCALSLSPESVFLWYDLALCYLMQLQHDPSINHKDHASKCLAAAKHAVKLCPSTWKHWNLLGIICMSPYVKNYALAQHAFVMAIDKELNNAIVWSNLGTLYLYIGSLYKANEAYSRAQRADPSYINSWIGQALIAEMMNRKETADLFRHARQLGYHSQAAIGYTHWVLNMILGPNTKHDILYIDTTQSMHAISSAADVMTWYVENHPNDCYARNAYGLLLERQRLYKSAAEQFAVAVCNSTKNEKDLVSINLARVLIRLKRYNEAIKICQGVANINYNSQCNLALALFKAQLYEEAYNTYEKTLHSFANTEAQKSYTLCAMAAIAYSFHRVNDAKTLLFQCIQIQPPDIMGLLAAASLGILHGDINLAVLVLKELEFYVPHPEYGHHVLRLFAYYHLIGDNVQNAITILSKEIFRCPGNVKYWTILLRILLETDLQLFSRCAQKVLFLNRNIITENHAHVACALSFSCFMQNMGPASIRSLQKLLFTYPASIESWAMFIAGFLSRRTMKKCKMNVEWFLTFISNIQQSYQPTYFMAKWLNDTKIKLKQLN</sequence>
<dbReference type="Pfam" id="PF13432">
    <property type="entry name" value="TPR_16"/>
    <property type="match status" value="1"/>
</dbReference>
<evidence type="ECO:0000256" key="4">
    <source>
        <dbReference type="SAM" id="Phobius"/>
    </source>
</evidence>
<proteinExistence type="predicted"/>
<dbReference type="InterPro" id="IPR011990">
    <property type="entry name" value="TPR-like_helical_dom_sf"/>
</dbReference>
<accession>A0A9C6WB46</accession>
<keyword evidence="1" id="KW-0677">Repeat</keyword>
<feature type="repeat" description="TPR" evidence="3">
    <location>
        <begin position="583"/>
        <end position="616"/>
    </location>
</feature>
<dbReference type="SUPFAM" id="SSF48452">
    <property type="entry name" value="TPR-like"/>
    <property type="match status" value="3"/>
</dbReference>
<feature type="transmembrane region" description="Helical" evidence="4">
    <location>
        <begin position="1238"/>
        <end position="1256"/>
    </location>
</feature>